<dbReference type="Proteomes" id="UP000078576">
    <property type="component" value="Unassembled WGS sequence"/>
</dbReference>
<feature type="region of interest" description="Disordered" evidence="1">
    <location>
        <begin position="110"/>
        <end position="129"/>
    </location>
</feature>
<accession>A0A194V3S3</accession>
<name>A0A194V3S3_CYTMA</name>
<reference evidence="3" key="1">
    <citation type="submission" date="2014-12" db="EMBL/GenBank/DDBJ databases">
        <title>Genome Sequence of Valsa Canker Pathogens Uncovers a Specific Adaption of Colonization on Woody Bark.</title>
        <authorList>
            <person name="Yin Z."/>
            <person name="Liu H."/>
            <person name="Gao X."/>
            <person name="Li Z."/>
            <person name="Song N."/>
            <person name="Ke X."/>
            <person name="Dai Q."/>
            <person name="Wu Y."/>
            <person name="Sun Y."/>
            <person name="Xu J.-R."/>
            <person name="Kang Z.K."/>
            <person name="Wang L."/>
            <person name="Huang L."/>
        </authorList>
    </citation>
    <scope>NUCLEOTIDE SEQUENCE [LARGE SCALE GENOMIC DNA]</scope>
    <source>
        <strain evidence="3">SXYL134</strain>
    </source>
</reference>
<dbReference type="EMBL" id="KN714716">
    <property type="protein sequence ID" value="KUI58615.1"/>
    <property type="molecule type" value="Genomic_DNA"/>
</dbReference>
<evidence type="ECO:0000313" key="2">
    <source>
        <dbReference type="EMBL" id="KUI58615.1"/>
    </source>
</evidence>
<evidence type="ECO:0000313" key="3">
    <source>
        <dbReference type="Proteomes" id="UP000078576"/>
    </source>
</evidence>
<sequence length="129" mass="14247">MKALEGLPLKLKREEEHGGRGYSTSGHEFLYASGSTRLELRWDLQGQPCDDEEHLQLIVDVKTWLGNPAVSIPQVKSPAPITEPIQVLNHTQGTSAIAVSAHFPLSQRRNISQTGYEEPNGRNGTSFVQ</sequence>
<organism evidence="2 3">
    <name type="scientific">Cytospora mali</name>
    <name type="common">Apple Valsa canker fungus</name>
    <name type="synonym">Valsa mali</name>
    <dbReference type="NCBI Taxonomy" id="578113"/>
    <lineage>
        <taxon>Eukaryota</taxon>
        <taxon>Fungi</taxon>
        <taxon>Dikarya</taxon>
        <taxon>Ascomycota</taxon>
        <taxon>Pezizomycotina</taxon>
        <taxon>Sordariomycetes</taxon>
        <taxon>Sordariomycetidae</taxon>
        <taxon>Diaporthales</taxon>
        <taxon>Cytosporaceae</taxon>
        <taxon>Cytospora</taxon>
    </lineage>
</organism>
<proteinExistence type="predicted"/>
<evidence type="ECO:0000256" key="1">
    <source>
        <dbReference type="SAM" id="MobiDB-lite"/>
    </source>
</evidence>
<feature type="region of interest" description="Disordered" evidence="1">
    <location>
        <begin position="1"/>
        <end position="26"/>
    </location>
</feature>
<gene>
    <name evidence="2" type="ORF">VP1G_11083</name>
</gene>
<protein>
    <submittedName>
        <fullName evidence="2">Uncharacterized protein</fullName>
    </submittedName>
</protein>
<dbReference type="AlphaFoldDB" id="A0A194V3S3"/>
<keyword evidence="3" id="KW-1185">Reference proteome</keyword>